<protein>
    <submittedName>
        <fullName evidence="2">Uncharacterized protein</fullName>
    </submittedName>
</protein>
<dbReference type="Proteomes" id="UP001176517">
    <property type="component" value="Unassembled WGS sequence"/>
</dbReference>
<sequence>MIRPAFWRRKSEEEFLQATVVCSSKSAAATASGLNPDGSPNGDDIPLLAKPSCLKRSPSAPQRPPHFKGLTPLRSRSIAGGSACGDRRAVRFDSNPPLAAFTHSGKDYDRTPIECTQGKGGDLDLSLPPRCAKSDPDGDAEDDDEEEDREESMHVRNARINTSSLEDSAEPEDSDDLATPTTTLPPSLTTIASPVSTDVGQASPALISASEATSASSATSSVFGDSESMTSVASSHADSISAITDIPVLSGDGPSKWAAEVPSSTALERAMLRCKLDFGGSRWPRMLAAHQSQAQAEQDPQHCILVDEVDPQQAHPPPFVGSSSPVVTAMAASYDLLPNDHQFLSVGPLTIDTPSTSDVSVMSSTTLCSSNEDTLALSPSSVDSSEAGGALGSRSGAISSKQRCTLSNLSSFGHMFGAGAGNITSAPSAEVGYSSAELSSDDNTDHRASGSTSPTSPGTPPSSEDPDSTAATIAKKGDDLKIKKKKKKRSANMSSSSSCTSASGGAEEKTSAFACRRDFLLESTFGGALDGF</sequence>
<proteinExistence type="predicted"/>
<dbReference type="EMBL" id="JAPDMZ010000003">
    <property type="protein sequence ID" value="KAK0557733.1"/>
    <property type="molecule type" value="Genomic_DNA"/>
</dbReference>
<feature type="compositionally biased region" description="Polar residues" evidence="1">
    <location>
        <begin position="372"/>
        <end position="384"/>
    </location>
</feature>
<dbReference type="AlphaFoldDB" id="A0AAN6GW58"/>
<feature type="compositionally biased region" description="Acidic residues" evidence="1">
    <location>
        <begin position="137"/>
        <end position="150"/>
    </location>
</feature>
<reference evidence="2" key="1">
    <citation type="journal article" date="2023" name="PhytoFront">
        <title>Draft Genome Resources of Seven Strains of Tilletia horrida, Causal Agent of Kernel Smut of Rice.</title>
        <authorList>
            <person name="Khanal S."/>
            <person name="Antony Babu S."/>
            <person name="Zhou X.G."/>
        </authorList>
    </citation>
    <scope>NUCLEOTIDE SEQUENCE</scope>
    <source>
        <strain evidence="2">TX6</strain>
    </source>
</reference>
<feature type="region of interest" description="Disordered" evidence="1">
    <location>
        <begin position="432"/>
        <end position="507"/>
    </location>
</feature>
<comment type="caution">
    <text evidence="2">The sequence shown here is derived from an EMBL/GenBank/DDBJ whole genome shotgun (WGS) entry which is preliminary data.</text>
</comment>
<gene>
    <name evidence="2" type="ORF">OC846_000300</name>
</gene>
<feature type="compositionally biased region" description="Low complexity" evidence="1">
    <location>
        <begin position="177"/>
        <end position="193"/>
    </location>
</feature>
<keyword evidence="3" id="KW-1185">Reference proteome</keyword>
<evidence type="ECO:0000313" key="3">
    <source>
        <dbReference type="Proteomes" id="UP001176517"/>
    </source>
</evidence>
<feature type="region of interest" description="Disordered" evidence="1">
    <location>
        <begin position="372"/>
        <end position="399"/>
    </location>
</feature>
<accession>A0AAN6GW58</accession>
<evidence type="ECO:0000313" key="2">
    <source>
        <dbReference type="EMBL" id="KAK0557733.1"/>
    </source>
</evidence>
<evidence type="ECO:0000256" key="1">
    <source>
        <dbReference type="SAM" id="MobiDB-lite"/>
    </source>
</evidence>
<feature type="compositionally biased region" description="Acidic residues" evidence="1">
    <location>
        <begin position="167"/>
        <end position="176"/>
    </location>
</feature>
<name>A0AAN6GW58_9BASI</name>
<feature type="compositionally biased region" description="Low complexity" evidence="1">
    <location>
        <begin position="491"/>
        <end position="503"/>
    </location>
</feature>
<organism evidence="2 3">
    <name type="scientific">Tilletia horrida</name>
    <dbReference type="NCBI Taxonomy" id="155126"/>
    <lineage>
        <taxon>Eukaryota</taxon>
        <taxon>Fungi</taxon>
        <taxon>Dikarya</taxon>
        <taxon>Basidiomycota</taxon>
        <taxon>Ustilaginomycotina</taxon>
        <taxon>Exobasidiomycetes</taxon>
        <taxon>Tilletiales</taxon>
        <taxon>Tilletiaceae</taxon>
        <taxon>Tilletia</taxon>
    </lineage>
</organism>
<feature type="region of interest" description="Disordered" evidence="1">
    <location>
        <begin position="27"/>
        <end position="196"/>
    </location>
</feature>